<feature type="compositionally biased region" description="Basic residues" evidence="1">
    <location>
        <begin position="307"/>
        <end position="316"/>
    </location>
</feature>
<accession>A0A6A7C9W2</accession>
<gene>
    <name evidence="2" type="ORF">K470DRAFT_1370</name>
</gene>
<reference evidence="2" key="1">
    <citation type="journal article" date="2020" name="Stud. Mycol.">
        <title>101 Dothideomycetes genomes: a test case for predicting lifestyles and emergence of pathogens.</title>
        <authorList>
            <person name="Haridas S."/>
            <person name="Albert R."/>
            <person name="Binder M."/>
            <person name="Bloem J."/>
            <person name="Labutti K."/>
            <person name="Salamov A."/>
            <person name="Andreopoulos B."/>
            <person name="Baker S."/>
            <person name="Barry K."/>
            <person name="Bills G."/>
            <person name="Bluhm B."/>
            <person name="Cannon C."/>
            <person name="Castanera R."/>
            <person name="Culley D."/>
            <person name="Daum C."/>
            <person name="Ezra D."/>
            <person name="Gonzalez J."/>
            <person name="Henrissat B."/>
            <person name="Kuo A."/>
            <person name="Liang C."/>
            <person name="Lipzen A."/>
            <person name="Lutzoni F."/>
            <person name="Magnuson J."/>
            <person name="Mondo S."/>
            <person name="Nolan M."/>
            <person name="Ohm R."/>
            <person name="Pangilinan J."/>
            <person name="Park H.-J."/>
            <person name="Ramirez L."/>
            <person name="Alfaro M."/>
            <person name="Sun H."/>
            <person name="Tritt A."/>
            <person name="Yoshinaga Y."/>
            <person name="Zwiers L.-H."/>
            <person name="Turgeon B."/>
            <person name="Goodwin S."/>
            <person name="Spatafora J."/>
            <person name="Crous P."/>
            <person name="Grigoriev I."/>
        </authorList>
    </citation>
    <scope>NUCLEOTIDE SEQUENCE</scope>
    <source>
        <strain evidence="2">CBS 480.64</strain>
    </source>
</reference>
<dbReference type="AlphaFoldDB" id="A0A6A7C9W2"/>
<evidence type="ECO:0000313" key="2">
    <source>
        <dbReference type="EMBL" id="KAF2864311.1"/>
    </source>
</evidence>
<feature type="region of interest" description="Disordered" evidence="1">
    <location>
        <begin position="307"/>
        <end position="328"/>
    </location>
</feature>
<organism evidence="2 3">
    <name type="scientific">Piedraia hortae CBS 480.64</name>
    <dbReference type="NCBI Taxonomy" id="1314780"/>
    <lineage>
        <taxon>Eukaryota</taxon>
        <taxon>Fungi</taxon>
        <taxon>Dikarya</taxon>
        <taxon>Ascomycota</taxon>
        <taxon>Pezizomycotina</taxon>
        <taxon>Dothideomycetes</taxon>
        <taxon>Dothideomycetidae</taxon>
        <taxon>Capnodiales</taxon>
        <taxon>Piedraiaceae</taxon>
        <taxon>Piedraia</taxon>
    </lineage>
</organism>
<dbReference type="EMBL" id="MU005957">
    <property type="protein sequence ID" value="KAF2864311.1"/>
    <property type="molecule type" value="Genomic_DNA"/>
</dbReference>
<name>A0A6A7C9W2_9PEZI</name>
<evidence type="ECO:0000313" key="3">
    <source>
        <dbReference type="Proteomes" id="UP000799421"/>
    </source>
</evidence>
<feature type="compositionally biased region" description="Basic and acidic residues" evidence="1">
    <location>
        <begin position="317"/>
        <end position="328"/>
    </location>
</feature>
<sequence>MWRQEFLPMVSAYNIPSFHRLYSFMSHFRNSSMSTISHLETTSREGDNKSEIMLDNTNNLSSQLKEWGIEANHQKLVSQLPGDLYQGIEEMQRQFEEDARKLTGKICMLQEAHELLQKEQRKAEEEVTSAARRAALMAQKAEDIQKVIDKMQVTLRDVLNVPRDLIQGCNKKESTEIDCNLERGTNSASESIVSYFTWNKKPTTKERRTVLPTPTTSEMGNHDEGITQKAQGFSIPDEGYEPKLDPVVAAEEQDIALTEPEKFEFVLEPPLGDRSDQQGLEEVPVPNVTAANDDVLCAPYADVGLEKKRKGRKKKVEKNDGGERRGFT</sequence>
<evidence type="ECO:0000256" key="1">
    <source>
        <dbReference type="SAM" id="MobiDB-lite"/>
    </source>
</evidence>
<keyword evidence="3" id="KW-1185">Reference proteome</keyword>
<dbReference type="Proteomes" id="UP000799421">
    <property type="component" value="Unassembled WGS sequence"/>
</dbReference>
<proteinExistence type="predicted"/>
<protein>
    <submittedName>
        <fullName evidence="2">Uncharacterized protein</fullName>
    </submittedName>
</protein>